<dbReference type="InterPro" id="IPR015943">
    <property type="entry name" value="WD40/YVTN_repeat-like_dom_sf"/>
</dbReference>
<dbReference type="Gene3D" id="2.60.40.10">
    <property type="entry name" value="Immunoglobulins"/>
    <property type="match status" value="1"/>
</dbReference>
<dbReference type="InterPro" id="IPR002372">
    <property type="entry name" value="PQQ_rpt_dom"/>
</dbReference>
<evidence type="ECO:0000259" key="3">
    <source>
        <dbReference type="Pfam" id="PF13360"/>
    </source>
</evidence>
<protein>
    <submittedName>
        <fullName evidence="5">PQQ-binding-like beta-propeller repeat protein</fullName>
    </submittedName>
</protein>
<dbReference type="InterPro" id="IPR011047">
    <property type="entry name" value="Quinoprotein_ADH-like_sf"/>
</dbReference>
<name>A0ABT0C5U1_9BACT</name>
<dbReference type="Pfam" id="PF16371">
    <property type="entry name" value="MetallophosN"/>
    <property type="match status" value="1"/>
</dbReference>
<feature type="signal peptide" evidence="1">
    <location>
        <begin position="1"/>
        <end position="19"/>
    </location>
</feature>
<dbReference type="InterPro" id="IPR013783">
    <property type="entry name" value="Ig-like_fold"/>
</dbReference>
<evidence type="ECO:0000259" key="4">
    <source>
        <dbReference type="Pfam" id="PF16371"/>
    </source>
</evidence>
<dbReference type="PANTHER" id="PTHR34512:SF30">
    <property type="entry name" value="OUTER MEMBRANE PROTEIN ASSEMBLY FACTOR BAMB"/>
    <property type="match status" value="1"/>
</dbReference>
<feature type="domain" description="Pyrrolo-quinoline quinone repeat" evidence="3">
    <location>
        <begin position="457"/>
        <end position="607"/>
    </location>
</feature>
<feature type="chain" id="PRO_5045680356" evidence="1">
    <location>
        <begin position="20"/>
        <end position="798"/>
    </location>
</feature>
<reference evidence="5 6" key="1">
    <citation type="submission" date="2022-03" db="EMBL/GenBank/DDBJ databases">
        <title>Parabacteroides sp. nov. isolated from swine feces.</title>
        <authorList>
            <person name="Bak J.E."/>
        </authorList>
    </citation>
    <scope>NUCLEOTIDE SEQUENCE [LARGE SCALE GENOMIC DNA]</scope>
    <source>
        <strain evidence="5 6">AGMB00274</strain>
    </source>
</reference>
<gene>
    <name evidence="5" type="ORF">MUN53_17475</name>
</gene>
<dbReference type="InterPro" id="IPR032285">
    <property type="entry name" value="Metallophos_N"/>
</dbReference>
<dbReference type="Proteomes" id="UP001165444">
    <property type="component" value="Unassembled WGS sequence"/>
</dbReference>
<evidence type="ECO:0000313" key="6">
    <source>
        <dbReference type="Proteomes" id="UP001165444"/>
    </source>
</evidence>
<evidence type="ECO:0000259" key="2">
    <source>
        <dbReference type="Pfam" id="PF00149"/>
    </source>
</evidence>
<dbReference type="PANTHER" id="PTHR34512">
    <property type="entry name" value="CELL SURFACE PROTEIN"/>
    <property type="match status" value="1"/>
</dbReference>
<dbReference type="Pfam" id="PF13360">
    <property type="entry name" value="PQQ_2"/>
    <property type="match status" value="2"/>
</dbReference>
<feature type="domain" description="Calcineurin-like phosphoesterase N-terminal" evidence="4">
    <location>
        <begin position="33"/>
        <end position="88"/>
    </location>
</feature>
<dbReference type="InterPro" id="IPR029052">
    <property type="entry name" value="Metallo-depent_PP-like"/>
</dbReference>
<dbReference type="SUPFAM" id="SSF56300">
    <property type="entry name" value="Metallo-dependent phosphatases"/>
    <property type="match status" value="1"/>
</dbReference>
<organism evidence="5 6">
    <name type="scientific">Parabacteroides faecalis</name>
    <dbReference type="NCBI Taxonomy" id="2924040"/>
    <lineage>
        <taxon>Bacteria</taxon>
        <taxon>Pseudomonadati</taxon>
        <taxon>Bacteroidota</taxon>
        <taxon>Bacteroidia</taxon>
        <taxon>Bacteroidales</taxon>
        <taxon>Tannerellaceae</taxon>
        <taxon>Parabacteroides</taxon>
    </lineage>
</organism>
<evidence type="ECO:0000256" key="1">
    <source>
        <dbReference type="SAM" id="SignalP"/>
    </source>
</evidence>
<dbReference type="Gene3D" id="2.130.10.10">
    <property type="entry name" value="YVTN repeat-like/Quinoprotein amine dehydrogenase"/>
    <property type="match status" value="2"/>
</dbReference>
<dbReference type="SUPFAM" id="SSF50998">
    <property type="entry name" value="Quinoprotein alcohol dehydrogenase-like"/>
    <property type="match status" value="2"/>
</dbReference>
<dbReference type="InterPro" id="IPR018391">
    <property type="entry name" value="PQQ_b-propeller_rpt"/>
</dbReference>
<feature type="domain" description="Calcineurin-like phosphoesterase" evidence="2">
    <location>
        <begin position="118"/>
        <end position="292"/>
    </location>
</feature>
<dbReference type="InterPro" id="IPR004843">
    <property type="entry name" value="Calcineurin-like_PHP"/>
</dbReference>
<evidence type="ECO:0000313" key="5">
    <source>
        <dbReference type="EMBL" id="MCJ2382373.1"/>
    </source>
</evidence>
<keyword evidence="6" id="KW-1185">Reference proteome</keyword>
<feature type="domain" description="Pyrrolo-quinoline quinone repeat" evidence="3">
    <location>
        <begin position="619"/>
        <end position="797"/>
    </location>
</feature>
<keyword evidence="1" id="KW-0732">Signal</keyword>
<dbReference type="EMBL" id="JAKZMM010000076">
    <property type="protein sequence ID" value="MCJ2382373.1"/>
    <property type="molecule type" value="Genomic_DNA"/>
</dbReference>
<sequence length="798" mass="89345">MRKRNLLLCMLGCTLMSQAAYQGRVFVDTNRNGQYDKGEKLLKGVCVSDGLHVVKTAADGSFSLPGFERERFIFITTPSGYQTDNKHYICISDQNRSYDFGVQPLQGYVAPDGSHQYLHIADTEIFNTVNQEDWANEMRDLAANEKVAFMIHTGDICYENGLKNHIKLMNTSNMGCPVFYCLGNHDLVKGKYGEELFESIYGPVYYSFDFGSTHYIVTPMWGGDHAPGFRREDVFRWIEQDLAQQPAGKPIVFFNHDLWSTTDQFVFKISDTEKLDLNDYNTKAWVYGHWHMHFIRQQGKIKTISTSTLDKGGIDRSVSAVRMIHADRDGNITSQLRYTYLNHSLQFASIANDVCAVDAEGNLKMSVNAYHTVSPLARLTYSCVSEGGKEILRNQPLKANTDWNWSAVFRLPEIYKGQRIFVTAKAEWKNGDVTAHRTSFVYQPVQTEGKPALSWVQNLGANVWFTAPVVAEEKVFMATLDEDLKGEGAIIALDVQTGKQLWRYSVRNSVKNRIAYENHTVFAQDAEGYLYAVDAETGSLKWEKKMKVDGLPSIIEGVTVADGKLYAGTGKAFGAYDIQTGEAIWLNEGWGQNQGATSSPVLAGDVAVTGTQWSGLYGNDRNTGKLLWRKEESDIRERGASPAYVDGLLYLASGNAFFIIEPKSGNTIIRKEMPYNVNTTSTPLVTDKWIIFGTQNNGLVALDRSTLEQVWQVNTEASLIYTSPYSRYPVCTVESSPILYKGIVYFGASDGVIYGVNPKEGRVVWKYKIGAPLFGKITVAGNSLYAADYSGNVYRFNM</sequence>
<dbReference type="Pfam" id="PF00149">
    <property type="entry name" value="Metallophos"/>
    <property type="match status" value="1"/>
</dbReference>
<dbReference type="SMART" id="SM00564">
    <property type="entry name" value="PQQ"/>
    <property type="match status" value="6"/>
</dbReference>
<dbReference type="Gene3D" id="3.60.21.10">
    <property type="match status" value="1"/>
</dbReference>
<proteinExistence type="predicted"/>
<dbReference type="RefSeq" id="WP_243326665.1">
    <property type="nucleotide sequence ID" value="NZ_JAKZMM010000076.1"/>
</dbReference>
<accession>A0ABT0C5U1</accession>
<comment type="caution">
    <text evidence="5">The sequence shown here is derived from an EMBL/GenBank/DDBJ whole genome shotgun (WGS) entry which is preliminary data.</text>
</comment>